<feature type="transmembrane region" description="Helical" evidence="6">
    <location>
        <begin position="51"/>
        <end position="74"/>
    </location>
</feature>
<dbReference type="OrthoDB" id="259025at2"/>
<evidence type="ECO:0000256" key="2">
    <source>
        <dbReference type="ARBA" id="ARBA00022475"/>
    </source>
</evidence>
<evidence type="ECO:0000256" key="3">
    <source>
        <dbReference type="ARBA" id="ARBA00022692"/>
    </source>
</evidence>
<evidence type="ECO:0000313" key="8">
    <source>
        <dbReference type="Proteomes" id="UP000268192"/>
    </source>
</evidence>
<evidence type="ECO:0000256" key="6">
    <source>
        <dbReference type="SAM" id="Phobius"/>
    </source>
</evidence>
<dbReference type="EMBL" id="CP032509">
    <property type="protein sequence ID" value="AZN71011.1"/>
    <property type="molecule type" value="Genomic_DNA"/>
</dbReference>
<organism evidence="7 8">
    <name type="scientific">Georhizobium profundi</name>
    <dbReference type="NCBI Taxonomy" id="2341112"/>
    <lineage>
        <taxon>Bacteria</taxon>
        <taxon>Pseudomonadati</taxon>
        <taxon>Pseudomonadota</taxon>
        <taxon>Alphaproteobacteria</taxon>
        <taxon>Hyphomicrobiales</taxon>
        <taxon>Rhizobiaceae</taxon>
        <taxon>Georhizobium</taxon>
    </lineage>
</organism>
<evidence type="ECO:0000256" key="1">
    <source>
        <dbReference type="ARBA" id="ARBA00004651"/>
    </source>
</evidence>
<accession>A0A3Q8XMM6</accession>
<keyword evidence="4 6" id="KW-1133">Transmembrane helix</keyword>
<gene>
    <name evidence="7" type="ORF">D5400_06735</name>
</gene>
<evidence type="ECO:0000256" key="4">
    <source>
        <dbReference type="ARBA" id="ARBA00022989"/>
    </source>
</evidence>
<dbReference type="InterPro" id="IPR019108">
    <property type="entry name" value="Caa3_assmbl_CtaG-rel"/>
</dbReference>
<sequence length="252" mass="27331">MNSEVYCGPSPTPGTLWQSWNFDPYLLGALFVTTGLLIANSRNAATRHGRLYAVAASATLFIAFVSPLCALSSALFSARIFHHVMLIAIAAPLIALALPMRRPRNSGLLSAAFLVHTIFVWIWHAPAPYAFALSSHWIYWAMEMTLLGSAIFLWQLIFAARRAHCLPALAALFGSIVQMGMLGALLTFARTPLYGHHIATTEAFGLSPLADQQLAGILMWVPAALPYLLVALIFSSSLVQERLAASTGHDRG</sequence>
<feature type="transmembrane region" description="Helical" evidence="6">
    <location>
        <begin position="80"/>
        <end position="100"/>
    </location>
</feature>
<feature type="transmembrane region" description="Helical" evidence="6">
    <location>
        <begin position="169"/>
        <end position="189"/>
    </location>
</feature>
<feature type="transmembrane region" description="Helical" evidence="6">
    <location>
        <begin position="20"/>
        <end position="39"/>
    </location>
</feature>
<dbReference type="GO" id="GO:0005886">
    <property type="term" value="C:plasma membrane"/>
    <property type="evidence" value="ECO:0007669"/>
    <property type="project" value="UniProtKB-SubCell"/>
</dbReference>
<feature type="transmembrane region" description="Helical" evidence="6">
    <location>
        <begin position="107"/>
        <end position="125"/>
    </location>
</feature>
<dbReference type="AlphaFoldDB" id="A0A3Q8XMM6"/>
<evidence type="ECO:0000313" key="7">
    <source>
        <dbReference type="EMBL" id="AZN71011.1"/>
    </source>
</evidence>
<keyword evidence="3 6" id="KW-0812">Transmembrane</keyword>
<feature type="transmembrane region" description="Helical" evidence="6">
    <location>
        <begin position="214"/>
        <end position="234"/>
    </location>
</feature>
<comment type="subcellular location">
    <subcellularLocation>
        <location evidence="1">Cell membrane</location>
        <topology evidence="1">Multi-pass membrane protein</topology>
    </subcellularLocation>
</comment>
<keyword evidence="2" id="KW-1003">Cell membrane</keyword>
<proteinExistence type="predicted"/>
<dbReference type="Pfam" id="PF09678">
    <property type="entry name" value="Caa3_CtaG"/>
    <property type="match status" value="1"/>
</dbReference>
<dbReference type="KEGG" id="abaw:D5400_06735"/>
<dbReference type="Proteomes" id="UP000268192">
    <property type="component" value="Chromosome"/>
</dbReference>
<evidence type="ECO:0000256" key="5">
    <source>
        <dbReference type="ARBA" id="ARBA00023136"/>
    </source>
</evidence>
<reference evidence="7 8" key="1">
    <citation type="submission" date="2018-09" db="EMBL/GenBank/DDBJ databases">
        <title>Marinorhizobium profundi gen. nov., sp. nov., isolated from a deep-sea sediment sample from the New Britain Trench and proposal of Marinorhizobiaceae fam. nov. in the order Rhizobiales of the class Alphaproteobacteria.</title>
        <authorList>
            <person name="Cao J."/>
        </authorList>
    </citation>
    <scope>NUCLEOTIDE SEQUENCE [LARGE SCALE GENOMIC DNA]</scope>
    <source>
        <strain evidence="7 8">WS11</strain>
    </source>
</reference>
<feature type="transmembrane region" description="Helical" evidence="6">
    <location>
        <begin position="137"/>
        <end position="157"/>
    </location>
</feature>
<name>A0A3Q8XMM6_9HYPH</name>
<keyword evidence="8" id="KW-1185">Reference proteome</keyword>
<protein>
    <submittedName>
        <fullName evidence="7">Cytochrome c oxidase assembly protein</fullName>
    </submittedName>
</protein>
<dbReference type="RefSeq" id="WP_126008848.1">
    <property type="nucleotide sequence ID" value="NZ_CP032509.1"/>
</dbReference>
<keyword evidence="5 6" id="KW-0472">Membrane</keyword>